<dbReference type="InterPro" id="IPR036278">
    <property type="entry name" value="Sialidase_sf"/>
</dbReference>
<comment type="caution">
    <text evidence="1">The sequence shown here is derived from an EMBL/GenBank/DDBJ whole genome shotgun (WGS) entry which is preliminary data.</text>
</comment>
<gene>
    <name evidence="1" type="ORF">S12H4_47661</name>
</gene>
<organism evidence="1">
    <name type="scientific">marine sediment metagenome</name>
    <dbReference type="NCBI Taxonomy" id="412755"/>
    <lineage>
        <taxon>unclassified sequences</taxon>
        <taxon>metagenomes</taxon>
        <taxon>ecological metagenomes</taxon>
    </lineage>
</organism>
<name>X1U4A3_9ZZZZ</name>
<dbReference type="AlphaFoldDB" id="X1U4A3"/>
<dbReference type="InterPro" id="IPR015943">
    <property type="entry name" value="WD40/YVTN_repeat-like_dom_sf"/>
</dbReference>
<evidence type="ECO:0000313" key="1">
    <source>
        <dbReference type="EMBL" id="GAJ12329.1"/>
    </source>
</evidence>
<dbReference type="SUPFAM" id="SSF50939">
    <property type="entry name" value="Sialidases"/>
    <property type="match status" value="1"/>
</dbReference>
<feature type="non-terminal residue" evidence="1">
    <location>
        <position position="87"/>
    </location>
</feature>
<sequence length="87" mass="9798">MFFKNIYLRQFLFTIALLILFIFTGFVALSYSQEISPEIYKQFKHRHIGPIGNRTIAVVGVPGDPNVYYIGAASGGIWKSIDGGINW</sequence>
<proteinExistence type="predicted"/>
<dbReference type="Gene3D" id="2.130.10.10">
    <property type="entry name" value="YVTN repeat-like/Quinoprotein amine dehydrogenase"/>
    <property type="match status" value="1"/>
</dbReference>
<protein>
    <recommendedName>
        <fullName evidence="2">Glycosyl hydrolase</fullName>
    </recommendedName>
</protein>
<reference evidence="1" key="1">
    <citation type="journal article" date="2014" name="Front. Microbiol.">
        <title>High frequency of phylogenetically diverse reductive dehalogenase-homologous genes in deep subseafloor sedimentary metagenomes.</title>
        <authorList>
            <person name="Kawai M."/>
            <person name="Futagami T."/>
            <person name="Toyoda A."/>
            <person name="Takaki Y."/>
            <person name="Nishi S."/>
            <person name="Hori S."/>
            <person name="Arai W."/>
            <person name="Tsubouchi T."/>
            <person name="Morono Y."/>
            <person name="Uchiyama I."/>
            <person name="Ito T."/>
            <person name="Fujiyama A."/>
            <person name="Inagaki F."/>
            <person name="Takami H."/>
        </authorList>
    </citation>
    <scope>NUCLEOTIDE SEQUENCE</scope>
    <source>
        <strain evidence="1">Expedition CK06-06</strain>
    </source>
</reference>
<accession>X1U4A3</accession>
<evidence type="ECO:0008006" key="2">
    <source>
        <dbReference type="Google" id="ProtNLM"/>
    </source>
</evidence>
<dbReference type="EMBL" id="BARW01029702">
    <property type="protein sequence ID" value="GAJ12329.1"/>
    <property type="molecule type" value="Genomic_DNA"/>
</dbReference>